<dbReference type="EMBL" id="CP003060">
    <property type="protein sequence ID" value="AEP30641.1"/>
    <property type="molecule type" value="Genomic_DNA"/>
</dbReference>
<dbReference type="AlphaFoldDB" id="G4QM70"/>
<protein>
    <submittedName>
        <fullName evidence="1">Uncharacterized protein</fullName>
    </submittedName>
</protein>
<organism evidence="1 2">
    <name type="scientific">Glaciecola nitratireducens (strain JCM 12485 / KCTC 12276 / FR1064)</name>
    <dbReference type="NCBI Taxonomy" id="1085623"/>
    <lineage>
        <taxon>Bacteria</taxon>
        <taxon>Pseudomonadati</taxon>
        <taxon>Pseudomonadota</taxon>
        <taxon>Gammaproteobacteria</taxon>
        <taxon>Alteromonadales</taxon>
        <taxon>Alteromonadaceae</taxon>
        <taxon>Brumicola</taxon>
    </lineage>
</organism>
<gene>
    <name evidence="1" type="ordered locus">GNIT_2544</name>
</gene>
<dbReference type="KEGG" id="gni:GNIT_2544"/>
<proteinExistence type="predicted"/>
<dbReference type="OrthoDB" id="2334812at2"/>
<evidence type="ECO:0000313" key="1">
    <source>
        <dbReference type="EMBL" id="AEP30641.1"/>
    </source>
</evidence>
<dbReference type="RefSeq" id="WP_014109514.1">
    <property type="nucleotide sequence ID" value="NC_016041.1"/>
</dbReference>
<name>G4QM70_GLANF</name>
<reference evidence="1 2" key="1">
    <citation type="journal article" date="2011" name="J. Bacteriol.">
        <title>Complete genome sequence of seawater bacterium Glaciecola nitratireducens FR1064T.</title>
        <authorList>
            <person name="Bian F."/>
            <person name="Qin Q.L."/>
            <person name="Xie B.B."/>
            <person name="Shu Y.L."/>
            <person name="Zhang X.Y."/>
            <person name="Yu Y."/>
            <person name="Chen B."/>
            <person name="Chen X.L."/>
            <person name="Zhou B.C."/>
            <person name="Zhang Y.Z."/>
        </authorList>
    </citation>
    <scope>NUCLEOTIDE SEQUENCE [LARGE SCALE GENOMIC DNA]</scope>
    <source>
        <strain evidence="2">JCM 12485 / KCTC 12276 / FR1064</strain>
    </source>
</reference>
<dbReference type="Proteomes" id="UP000009282">
    <property type="component" value="Chromosome"/>
</dbReference>
<accession>G4QM70</accession>
<evidence type="ECO:0000313" key="2">
    <source>
        <dbReference type="Proteomes" id="UP000009282"/>
    </source>
</evidence>
<keyword evidence="2" id="KW-1185">Reference proteome</keyword>
<sequence length="247" mass="28875">MKIFEKRLETNARTCIYVAGIKIFTYKAKDIVQADAISYIKSTQESYRLIEASIKNKVSNGRTVNITFMVNSPSMFPGKPLFASLLKNNSFYVNLLVIPDLRYGLEHANENQKRTIEALKEFSDRIKVAPVEEKEDDTNICELADILFLPTPYDISHNKYNLKSLIKLNILPAMINYGFFRSIYDRDFLISRPMYSLYWKVFLETNYNVNEFKRFSLINGTNTKLVGYCKMDGYKQKRKKKQKEKPF</sequence>
<dbReference type="HOGENOM" id="CLU_1123293_0_0_6"/>